<dbReference type="GO" id="GO:0008080">
    <property type="term" value="F:N-acetyltransferase activity"/>
    <property type="evidence" value="ECO:0007669"/>
    <property type="project" value="InterPro"/>
</dbReference>
<feature type="domain" description="N-acetyltransferase" evidence="2">
    <location>
        <begin position="1"/>
        <end position="147"/>
    </location>
</feature>
<dbReference type="InterPro" id="IPR016181">
    <property type="entry name" value="Acyl_CoA_acyltransferase"/>
</dbReference>
<reference evidence="3" key="1">
    <citation type="submission" date="2024-05" db="EMBL/GenBank/DDBJ databases">
        <authorList>
            <person name="Liu Z."/>
        </authorList>
    </citation>
    <scope>NUCLEOTIDE SEQUENCE</scope>
    <source>
        <strain evidence="3">BS1807G30</strain>
    </source>
</reference>
<evidence type="ECO:0000256" key="1">
    <source>
        <dbReference type="ARBA" id="ARBA00022679"/>
    </source>
</evidence>
<keyword evidence="1" id="KW-0808">Transferase</keyword>
<accession>A0AAU7FR03</accession>
<dbReference type="SUPFAM" id="SSF55729">
    <property type="entry name" value="Acyl-CoA N-acyltransferases (Nat)"/>
    <property type="match status" value="1"/>
</dbReference>
<sequence length="147" mass="17215">MDIVRANENDLKQVSVLFDQYRQFYKQTSNVEGAYHFLVERYRKQESILFVAKQGEQYVGFVQLYPTFSSVAMKDAFILNDLFVINDFRQKGVGKELMKKAFSFANDKGARFICLETATSNIKAQQLYEKMGMTSDSSTQHYIYYWD</sequence>
<dbReference type="Pfam" id="PF00583">
    <property type="entry name" value="Acetyltransf_1"/>
    <property type="match status" value="1"/>
</dbReference>
<dbReference type="InterPro" id="IPR050769">
    <property type="entry name" value="NAT_camello-type"/>
</dbReference>
<gene>
    <name evidence="3" type="ORF">ABG082_09195</name>
</gene>
<name>A0AAU7FR03_9BACI</name>
<dbReference type="CDD" id="cd04301">
    <property type="entry name" value="NAT_SF"/>
    <property type="match status" value="1"/>
</dbReference>
<dbReference type="Gene3D" id="3.40.630.30">
    <property type="match status" value="1"/>
</dbReference>
<dbReference type="InterPro" id="IPR000182">
    <property type="entry name" value="GNAT_dom"/>
</dbReference>
<dbReference type="RefSeq" id="WP_048001463.1">
    <property type="nucleotide sequence ID" value="NZ_CP157353.1"/>
</dbReference>
<dbReference type="PROSITE" id="PS51186">
    <property type="entry name" value="GNAT"/>
    <property type="match status" value="1"/>
</dbReference>
<protein>
    <submittedName>
        <fullName evidence="3">GNAT family N-acetyltransferase</fullName>
    </submittedName>
</protein>
<dbReference type="EMBL" id="CP157353">
    <property type="protein sequence ID" value="XBM05924.1"/>
    <property type="molecule type" value="Genomic_DNA"/>
</dbReference>
<dbReference type="PANTHER" id="PTHR13947:SF37">
    <property type="entry name" value="LD18367P"/>
    <property type="match status" value="1"/>
</dbReference>
<evidence type="ECO:0000313" key="3">
    <source>
        <dbReference type="EMBL" id="XBM05924.1"/>
    </source>
</evidence>
<dbReference type="AlphaFoldDB" id="A0AAU7FR03"/>
<dbReference type="PANTHER" id="PTHR13947">
    <property type="entry name" value="GNAT FAMILY N-ACETYLTRANSFERASE"/>
    <property type="match status" value="1"/>
</dbReference>
<organism evidence="3">
    <name type="scientific">Bacillus sp. BS1807G30</name>
    <dbReference type="NCBI Taxonomy" id="3153756"/>
    <lineage>
        <taxon>Bacteria</taxon>
        <taxon>Bacillati</taxon>
        <taxon>Bacillota</taxon>
        <taxon>Bacilli</taxon>
        <taxon>Bacillales</taxon>
        <taxon>Bacillaceae</taxon>
        <taxon>Bacillus</taxon>
    </lineage>
</organism>
<proteinExistence type="predicted"/>
<evidence type="ECO:0000259" key="2">
    <source>
        <dbReference type="PROSITE" id="PS51186"/>
    </source>
</evidence>